<evidence type="ECO:0000256" key="1">
    <source>
        <dbReference type="SAM" id="MobiDB-lite"/>
    </source>
</evidence>
<reference evidence="2 3" key="1">
    <citation type="submission" date="2021-01" db="EMBL/GenBank/DDBJ databases">
        <title>Azospirillum sp. YIM DDC1 draft genome.</title>
        <authorList>
            <person name="Wang Y.-X."/>
        </authorList>
    </citation>
    <scope>NUCLEOTIDE SEQUENCE [LARGE SCALE GENOMIC DNA]</scope>
    <source>
        <strain evidence="2 3">YIM DDC1</strain>
    </source>
</reference>
<feature type="region of interest" description="Disordered" evidence="1">
    <location>
        <begin position="160"/>
        <end position="180"/>
    </location>
</feature>
<accession>A0ABS1I1X0</accession>
<dbReference type="RefSeq" id="WP_200486022.1">
    <property type="nucleotide sequence ID" value="NZ_JAEPIV010000012.1"/>
</dbReference>
<feature type="compositionally biased region" description="Pro residues" evidence="1">
    <location>
        <begin position="168"/>
        <end position="178"/>
    </location>
</feature>
<evidence type="ECO:0000313" key="3">
    <source>
        <dbReference type="Proteomes" id="UP000654452"/>
    </source>
</evidence>
<feature type="region of interest" description="Disordered" evidence="1">
    <location>
        <begin position="203"/>
        <end position="233"/>
    </location>
</feature>
<dbReference type="Gene3D" id="3.30.530.20">
    <property type="match status" value="1"/>
</dbReference>
<comment type="caution">
    <text evidence="2">The sequence shown here is derived from an EMBL/GenBank/DDBJ whole genome shotgun (WGS) entry which is preliminary data.</text>
</comment>
<organism evidence="2 3">
    <name type="scientific">Azospirillum aestuarii</name>
    <dbReference type="NCBI Taxonomy" id="2802052"/>
    <lineage>
        <taxon>Bacteria</taxon>
        <taxon>Pseudomonadati</taxon>
        <taxon>Pseudomonadota</taxon>
        <taxon>Alphaproteobacteria</taxon>
        <taxon>Rhodospirillales</taxon>
        <taxon>Azospirillaceae</taxon>
        <taxon>Azospirillum</taxon>
    </lineage>
</organism>
<proteinExistence type="predicted"/>
<dbReference type="CDD" id="cd07823">
    <property type="entry name" value="SRPBCC_5"/>
    <property type="match status" value="1"/>
</dbReference>
<dbReference type="PANTHER" id="PTHR38588">
    <property type="entry name" value="BLL0334 PROTEIN"/>
    <property type="match status" value="1"/>
</dbReference>
<protein>
    <submittedName>
        <fullName evidence="2">SRPBCC family protein</fullName>
    </submittedName>
</protein>
<dbReference type="InterPro" id="IPR023393">
    <property type="entry name" value="START-like_dom_sf"/>
</dbReference>
<dbReference type="EMBL" id="JAEPIV010000012">
    <property type="protein sequence ID" value="MBK4721071.1"/>
    <property type="molecule type" value="Genomic_DNA"/>
</dbReference>
<feature type="compositionally biased region" description="Basic and acidic residues" evidence="1">
    <location>
        <begin position="210"/>
        <end position="220"/>
    </location>
</feature>
<gene>
    <name evidence="2" type="ORF">JJL56_19590</name>
</gene>
<dbReference type="SUPFAM" id="SSF55961">
    <property type="entry name" value="Bet v1-like"/>
    <property type="match status" value="1"/>
</dbReference>
<evidence type="ECO:0000313" key="2">
    <source>
        <dbReference type="EMBL" id="MBK4721071.1"/>
    </source>
</evidence>
<dbReference type="InterPro" id="IPR010419">
    <property type="entry name" value="CO_DH_gsu"/>
</dbReference>
<keyword evidence="3" id="KW-1185">Reference proteome</keyword>
<name>A0ABS1I1X0_9PROT</name>
<dbReference type="Pfam" id="PF06240">
    <property type="entry name" value="COXG"/>
    <property type="match status" value="1"/>
</dbReference>
<dbReference type="PANTHER" id="PTHR38588:SF1">
    <property type="entry name" value="BLL0334 PROTEIN"/>
    <property type="match status" value="1"/>
</dbReference>
<sequence>MPTMTQTLAVNFPRARVWPLLSDVERVIACMPGASLTKPREGDRIFGQMRVKLGPIAAAFAGEGTLTMDEATHTGVIHGQGTDPKNNSRAKADVTFAVVEEGPGTRIDLTVDFTLTGVLAQFSRGAIVQEIANRLTAEFARNLEAKLAATAPAEEVAAASSEAVAAPAPEPAFEPAPEPAKELNAGNLLWSMLKDWLRKLFSNPLPSGERVARRAGEGDARGGASGKGATPSP</sequence>
<dbReference type="Proteomes" id="UP000654452">
    <property type="component" value="Unassembled WGS sequence"/>
</dbReference>